<name>A0A1G1X3S1_9BACT</name>
<accession>A0A1G1X3S1</accession>
<protein>
    <submittedName>
        <fullName evidence="1">Uncharacterized protein</fullName>
    </submittedName>
</protein>
<proteinExistence type="predicted"/>
<organism evidence="1 2">
    <name type="scientific">Candidatus Andersenbacteria bacterium RIFCSPHIGHO2_12_FULL_45_11</name>
    <dbReference type="NCBI Taxonomy" id="1797281"/>
    <lineage>
        <taxon>Bacteria</taxon>
        <taxon>Candidatus Anderseniibacteriota</taxon>
    </lineage>
</organism>
<dbReference type="Proteomes" id="UP000177528">
    <property type="component" value="Unassembled WGS sequence"/>
</dbReference>
<sequence length="62" mass="6934">MSVAAQTANVESTSILERSRQLKSCILQLENRRCAKGSLNPDDAQLLEQCIRDYAALRRQLG</sequence>
<evidence type="ECO:0000313" key="2">
    <source>
        <dbReference type="Proteomes" id="UP000177528"/>
    </source>
</evidence>
<gene>
    <name evidence="1" type="ORF">A3D99_01875</name>
</gene>
<reference evidence="1 2" key="1">
    <citation type="journal article" date="2016" name="Nat. Commun.">
        <title>Thousands of microbial genomes shed light on interconnected biogeochemical processes in an aquifer system.</title>
        <authorList>
            <person name="Anantharaman K."/>
            <person name="Brown C.T."/>
            <person name="Hug L.A."/>
            <person name="Sharon I."/>
            <person name="Castelle C.J."/>
            <person name="Probst A.J."/>
            <person name="Thomas B.C."/>
            <person name="Singh A."/>
            <person name="Wilkins M.J."/>
            <person name="Karaoz U."/>
            <person name="Brodie E.L."/>
            <person name="Williams K.H."/>
            <person name="Hubbard S.S."/>
            <person name="Banfield J.F."/>
        </authorList>
    </citation>
    <scope>NUCLEOTIDE SEQUENCE [LARGE SCALE GENOMIC DNA]</scope>
</reference>
<evidence type="ECO:0000313" key="1">
    <source>
        <dbReference type="EMBL" id="OGY34623.1"/>
    </source>
</evidence>
<comment type="caution">
    <text evidence="1">The sequence shown here is derived from an EMBL/GenBank/DDBJ whole genome shotgun (WGS) entry which is preliminary data.</text>
</comment>
<dbReference type="AlphaFoldDB" id="A0A1G1X3S1"/>
<dbReference type="EMBL" id="MHHR01000012">
    <property type="protein sequence ID" value="OGY34623.1"/>
    <property type="molecule type" value="Genomic_DNA"/>
</dbReference>